<feature type="signal peptide" evidence="8">
    <location>
        <begin position="1"/>
        <end position="22"/>
    </location>
</feature>
<gene>
    <name evidence="9" type="ORF">SKM51_00265</name>
</gene>
<comment type="similarity">
    <text evidence="2">Belongs to the OmpP1/FadL family.</text>
</comment>
<protein>
    <submittedName>
        <fullName evidence="9">Transporter</fullName>
    </submittedName>
</protein>
<dbReference type="GO" id="GO:0009279">
    <property type="term" value="C:cell outer membrane"/>
    <property type="evidence" value="ECO:0007669"/>
    <property type="project" value="UniProtKB-SubCell"/>
</dbReference>
<organism evidence="9 10">
    <name type="scientific">Acinetobacter faecalis</name>
    <dbReference type="NCBI Taxonomy" id="2665161"/>
    <lineage>
        <taxon>Bacteria</taxon>
        <taxon>Pseudomonadati</taxon>
        <taxon>Pseudomonadota</taxon>
        <taxon>Gammaproteobacteria</taxon>
        <taxon>Moraxellales</taxon>
        <taxon>Moraxellaceae</taxon>
        <taxon>Acinetobacter</taxon>
    </lineage>
</organism>
<feature type="chain" id="PRO_5044344395" evidence="8">
    <location>
        <begin position="23"/>
        <end position="391"/>
    </location>
</feature>
<sequence>MKLKTLSVAMILATVPMTGAFAAAMDRTGQSISAFLQPGNYAEAGLSVLDADVSGTDKNGVNTGDMAASYHSASAALKIQATDNISVGLLFDQPFGAKAEYDLSSPAFSANGEGTSAEVTTENLTLLVGYQPNANWNFYAGPVWQQAKGEVSLRGTAYTSFSGYDAKMPSDDAWGWAAGVAYQIPEIALKASLTYRSEIKHELNASETVGFGQATVSQGLPAPISPGLTDVTTPQSVNLDFQTGVAENTVAFANVRWVNWDGFSITPNDFGQGLALAAPDRIADTLVEYNKDQWTINTGVGRKFSEKWSGTVSVGWDSGAGNPVSTLGPTDGYWSLGLGAQFSPAANYFIQGGVKYFWLGDADALTAASPYEGSFKDNHAIGYGMKIGYKF</sequence>
<evidence type="ECO:0000256" key="3">
    <source>
        <dbReference type="ARBA" id="ARBA00022452"/>
    </source>
</evidence>
<keyword evidence="5 8" id="KW-0732">Signal</keyword>
<dbReference type="RefSeq" id="WP_321099197.1">
    <property type="nucleotide sequence ID" value="NZ_JAXHPL010000001.1"/>
</dbReference>
<evidence type="ECO:0000256" key="4">
    <source>
        <dbReference type="ARBA" id="ARBA00022692"/>
    </source>
</evidence>
<accession>A0AB35UVD1</accession>
<reference evidence="9 10" key="1">
    <citation type="submission" date="2023-11" db="EMBL/GenBank/DDBJ databases">
        <title>The common occurrence of Acinetobacte faecalis in cattle feces and its emended description.</title>
        <authorList>
            <person name="Kyselkova M."/>
            <person name="Xanthopoulou K."/>
            <person name="Shestivska V."/>
            <person name="Spanelova P."/>
            <person name="Maixnerova M."/>
            <person name="Higgins P.G."/>
            <person name="Nemec A."/>
        </authorList>
    </citation>
    <scope>NUCLEOTIDE SEQUENCE [LARGE SCALE GENOMIC DNA]</scope>
    <source>
        <strain evidence="9 10">ANC 7483</strain>
    </source>
</reference>
<evidence type="ECO:0000256" key="7">
    <source>
        <dbReference type="ARBA" id="ARBA00023237"/>
    </source>
</evidence>
<evidence type="ECO:0000256" key="5">
    <source>
        <dbReference type="ARBA" id="ARBA00022729"/>
    </source>
</evidence>
<dbReference type="InterPro" id="IPR005017">
    <property type="entry name" value="OMPP1/FadL/TodX"/>
</dbReference>
<dbReference type="SUPFAM" id="SSF56935">
    <property type="entry name" value="Porins"/>
    <property type="match status" value="1"/>
</dbReference>
<dbReference type="PANTHER" id="PTHR35093">
    <property type="entry name" value="OUTER MEMBRANE PROTEIN NMB0088-RELATED"/>
    <property type="match status" value="1"/>
</dbReference>
<comment type="subcellular location">
    <subcellularLocation>
        <location evidence="1">Cell outer membrane</location>
        <topology evidence="1">Multi-pass membrane protein</topology>
    </subcellularLocation>
</comment>
<evidence type="ECO:0000313" key="9">
    <source>
        <dbReference type="EMBL" id="MDY6485663.1"/>
    </source>
</evidence>
<evidence type="ECO:0000256" key="2">
    <source>
        <dbReference type="ARBA" id="ARBA00008163"/>
    </source>
</evidence>
<dbReference type="PANTHER" id="PTHR35093:SF8">
    <property type="entry name" value="OUTER MEMBRANE PROTEIN NMB0088-RELATED"/>
    <property type="match status" value="1"/>
</dbReference>
<name>A0AB35UVD1_9GAMM</name>
<evidence type="ECO:0000256" key="6">
    <source>
        <dbReference type="ARBA" id="ARBA00023136"/>
    </source>
</evidence>
<evidence type="ECO:0000256" key="8">
    <source>
        <dbReference type="SAM" id="SignalP"/>
    </source>
</evidence>
<evidence type="ECO:0000313" key="10">
    <source>
        <dbReference type="Proteomes" id="UP001278995"/>
    </source>
</evidence>
<keyword evidence="6" id="KW-0472">Membrane</keyword>
<comment type="caution">
    <text evidence="9">The sequence shown here is derived from an EMBL/GenBank/DDBJ whole genome shotgun (WGS) entry which is preliminary data.</text>
</comment>
<dbReference type="Proteomes" id="UP001278995">
    <property type="component" value="Unassembled WGS sequence"/>
</dbReference>
<proteinExistence type="inferred from homology"/>
<dbReference type="GO" id="GO:0015483">
    <property type="term" value="F:long-chain fatty acid transporting porin activity"/>
    <property type="evidence" value="ECO:0007669"/>
    <property type="project" value="TreeGrafter"/>
</dbReference>
<keyword evidence="7" id="KW-0998">Cell outer membrane</keyword>
<keyword evidence="3" id="KW-1134">Transmembrane beta strand</keyword>
<dbReference type="AlphaFoldDB" id="A0AB35UVD1"/>
<keyword evidence="4" id="KW-0812">Transmembrane</keyword>
<dbReference type="Gene3D" id="2.40.160.60">
    <property type="entry name" value="Outer membrane protein transport protein (OMPP1/FadL/TodX)"/>
    <property type="match status" value="1"/>
</dbReference>
<dbReference type="EMBL" id="JAXHPL010000001">
    <property type="protein sequence ID" value="MDY6485663.1"/>
    <property type="molecule type" value="Genomic_DNA"/>
</dbReference>
<evidence type="ECO:0000256" key="1">
    <source>
        <dbReference type="ARBA" id="ARBA00004571"/>
    </source>
</evidence>